<proteinExistence type="predicted"/>
<dbReference type="Proteomes" id="UP001189429">
    <property type="component" value="Unassembled WGS sequence"/>
</dbReference>
<evidence type="ECO:0000313" key="2">
    <source>
        <dbReference type="EMBL" id="CAK0851091.1"/>
    </source>
</evidence>
<evidence type="ECO:0000256" key="1">
    <source>
        <dbReference type="SAM" id="MobiDB-lite"/>
    </source>
</evidence>
<keyword evidence="3" id="KW-1185">Reference proteome</keyword>
<sequence length="115" mass="11294">MTEVFDHVMFCAASSPTSSMATPRTSSYGPPGSLGECSGSDVLGYADGPSGPLLGGGPTVLLVVDAILVLARGLAASAVPPAVRPGGRLRQASSLVPPPPLASSCSQRGADALCG</sequence>
<organism evidence="2 3">
    <name type="scientific">Prorocentrum cordatum</name>
    <dbReference type="NCBI Taxonomy" id="2364126"/>
    <lineage>
        <taxon>Eukaryota</taxon>
        <taxon>Sar</taxon>
        <taxon>Alveolata</taxon>
        <taxon>Dinophyceae</taxon>
        <taxon>Prorocentrales</taxon>
        <taxon>Prorocentraceae</taxon>
        <taxon>Prorocentrum</taxon>
    </lineage>
</organism>
<comment type="caution">
    <text evidence="2">The sequence shown here is derived from an EMBL/GenBank/DDBJ whole genome shotgun (WGS) entry which is preliminary data.</text>
</comment>
<accession>A0ABN9TXP7</accession>
<protein>
    <submittedName>
        <fullName evidence="2">Uncharacterized protein</fullName>
    </submittedName>
</protein>
<gene>
    <name evidence="2" type="ORF">PCOR1329_LOCUS43333</name>
</gene>
<feature type="region of interest" description="Disordered" evidence="1">
    <location>
        <begin position="80"/>
        <end position="115"/>
    </location>
</feature>
<dbReference type="EMBL" id="CAUYUJ010015207">
    <property type="protein sequence ID" value="CAK0851091.1"/>
    <property type="molecule type" value="Genomic_DNA"/>
</dbReference>
<evidence type="ECO:0000313" key="3">
    <source>
        <dbReference type="Proteomes" id="UP001189429"/>
    </source>
</evidence>
<reference evidence="2" key="1">
    <citation type="submission" date="2023-10" db="EMBL/GenBank/DDBJ databases">
        <authorList>
            <person name="Chen Y."/>
            <person name="Shah S."/>
            <person name="Dougan E. K."/>
            <person name="Thang M."/>
            <person name="Chan C."/>
        </authorList>
    </citation>
    <scope>NUCLEOTIDE SEQUENCE [LARGE SCALE GENOMIC DNA]</scope>
</reference>
<name>A0ABN9TXP7_9DINO</name>